<comment type="caution">
    <text evidence="1">The sequence shown here is derived from an EMBL/GenBank/DDBJ whole genome shotgun (WGS) entry which is preliminary data.</text>
</comment>
<dbReference type="AlphaFoldDB" id="A0A2G7G0Q2"/>
<evidence type="ECO:0000313" key="2">
    <source>
        <dbReference type="Proteomes" id="UP000231358"/>
    </source>
</evidence>
<organism evidence="1 2">
    <name type="scientific">Aspergillus arachidicola</name>
    <dbReference type="NCBI Taxonomy" id="656916"/>
    <lineage>
        <taxon>Eukaryota</taxon>
        <taxon>Fungi</taxon>
        <taxon>Dikarya</taxon>
        <taxon>Ascomycota</taxon>
        <taxon>Pezizomycotina</taxon>
        <taxon>Eurotiomycetes</taxon>
        <taxon>Eurotiomycetidae</taxon>
        <taxon>Eurotiales</taxon>
        <taxon>Aspergillaceae</taxon>
        <taxon>Aspergillus</taxon>
        <taxon>Aspergillus subgen. Circumdati</taxon>
    </lineage>
</organism>
<sequence>MAASNLDVIKGLNGKKQVLVRETYFEALRMYVASAGLALIPNLFVWAHKLSSENEDAVLAADRVRQPDPPVCDVVGEQRLRTIKMGSIRPRRLAQNQVTGYLVGPQFSKSSYLLATANRVNLERIIRS</sequence>
<dbReference type="EMBL" id="NEXV01000252">
    <property type="protein sequence ID" value="PIG86429.1"/>
    <property type="molecule type" value="Genomic_DNA"/>
</dbReference>
<feature type="non-terminal residue" evidence="1">
    <location>
        <position position="128"/>
    </location>
</feature>
<dbReference type="Proteomes" id="UP000231358">
    <property type="component" value="Unassembled WGS sequence"/>
</dbReference>
<accession>A0A2G7G0Q2</accession>
<proteinExistence type="predicted"/>
<name>A0A2G7G0Q2_9EURO</name>
<protein>
    <submittedName>
        <fullName evidence="1">Uncharacterized protein</fullName>
    </submittedName>
</protein>
<evidence type="ECO:0000313" key="1">
    <source>
        <dbReference type="EMBL" id="PIG86429.1"/>
    </source>
</evidence>
<gene>
    <name evidence="1" type="ORF">AARAC_007533</name>
</gene>
<reference evidence="1 2" key="1">
    <citation type="submission" date="2017-05" db="EMBL/GenBank/DDBJ databases">
        <title>Genome sequence for an aflatoxigenic pathogen of Argentinian peanut, Aspergillus arachidicola.</title>
        <authorList>
            <person name="Moore G."/>
            <person name="Beltz S.B."/>
            <person name="Mack B.M."/>
        </authorList>
    </citation>
    <scope>NUCLEOTIDE SEQUENCE [LARGE SCALE GENOMIC DNA]</scope>
    <source>
        <strain evidence="1 2">CBS 117610</strain>
    </source>
</reference>
<keyword evidence="2" id="KW-1185">Reference proteome</keyword>